<comment type="caution">
    <text evidence="14">The sequence shown here is derived from an EMBL/GenBank/DDBJ whole genome shotgun (WGS) entry which is preliminary data.</text>
</comment>
<feature type="region of interest" description="Disordered" evidence="11">
    <location>
        <begin position="535"/>
        <end position="566"/>
    </location>
</feature>
<dbReference type="InterPro" id="IPR001610">
    <property type="entry name" value="PAC"/>
</dbReference>
<evidence type="ECO:0000256" key="7">
    <source>
        <dbReference type="ARBA" id="ARBA00023163"/>
    </source>
</evidence>
<dbReference type="InterPro" id="IPR013655">
    <property type="entry name" value="PAS_fold_3"/>
</dbReference>
<proteinExistence type="predicted"/>
<dbReference type="PANTHER" id="PTHR23043:SF8">
    <property type="entry name" value="ENDOTHELIAL PAS DOMAIN-CONTAINING PROTEIN 1"/>
    <property type="match status" value="1"/>
</dbReference>
<dbReference type="GO" id="GO:0071456">
    <property type="term" value="P:cellular response to hypoxia"/>
    <property type="evidence" value="ECO:0007669"/>
    <property type="project" value="TreeGrafter"/>
</dbReference>
<keyword evidence="8" id="KW-0539">Nucleus</keyword>
<dbReference type="GO" id="GO:0005634">
    <property type="term" value="C:nucleus"/>
    <property type="evidence" value="ECO:0007669"/>
    <property type="project" value="UniProtKB-SubCell"/>
</dbReference>
<evidence type="ECO:0000256" key="5">
    <source>
        <dbReference type="ARBA" id="ARBA00023125"/>
    </source>
</evidence>
<keyword evidence="5" id="KW-0238">DNA-binding</keyword>
<dbReference type="PROSITE" id="PS50112">
    <property type="entry name" value="PAS"/>
    <property type="match status" value="2"/>
</dbReference>
<evidence type="ECO:0008006" key="16">
    <source>
        <dbReference type="Google" id="ProtNLM"/>
    </source>
</evidence>
<dbReference type="PROSITE" id="PS50888">
    <property type="entry name" value="BHLH"/>
    <property type="match status" value="1"/>
</dbReference>
<evidence type="ECO:0000313" key="14">
    <source>
        <dbReference type="EMBL" id="RMC12494.1"/>
    </source>
</evidence>
<dbReference type="InterPro" id="IPR013767">
    <property type="entry name" value="PAS_fold"/>
</dbReference>
<protein>
    <recommendedName>
        <fullName evidence="16">Endothelial PAS domain-containing protein 1</fullName>
    </recommendedName>
</protein>
<dbReference type="GO" id="GO:0000977">
    <property type="term" value="F:RNA polymerase II transcription regulatory region sequence-specific DNA binding"/>
    <property type="evidence" value="ECO:0007669"/>
    <property type="project" value="TreeGrafter"/>
</dbReference>
<dbReference type="FunFam" id="4.10.280.10:FF:000076">
    <property type="entry name" value="hypoxia-inducible factor 3-alpha isoform X1"/>
    <property type="match status" value="1"/>
</dbReference>
<feature type="compositionally biased region" description="Low complexity" evidence="11">
    <location>
        <begin position="541"/>
        <end position="562"/>
    </location>
</feature>
<dbReference type="STRING" id="333673.A0A3M0KMM5"/>
<keyword evidence="3" id="KW-0832">Ubl conjugation</keyword>
<keyword evidence="6" id="KW-0010">Activator</keyword>
<dbReference type="GO" id="GO:0005667">
    <property type="term" value="C:transcription regulator complex"/>
    <property type="evidence" value="ECO:0007669"/>
    <property type="project" value="InterPro"/>
</dbReference>
<keyword evidence="15" id="KW-1185">Reference proteome</keyword>
<feature type="region of interest" description="Disordered" evidence="11">
    <location>
        <begin position="83"/>
        <end position="105"/>
    </location>
</feature>
<dbReference type="InterPro" id="IPR001067">
    <property type="entry name" value="Nuc_translocat"/>
</dbReference>
<dbReference type="CDD" id="cd00130">
    <property type="entry name" value="PAS"/>
    <property type="match status" value="2"/>
</dbReference>
<feature type="modified residue" description="4-hydroxyproline" evidence="10">
    <location>
        <position position="483"/>
    </location>
</feature>
<feature type="region of interest" description="Disordered" evidence="11">
    <location>
        <begin position="692"/>
        <end position="715"/>
    </location>
</feature>
<dbReference type="Gene3D" id="4.10.280.10">
    <property type="entry name" value="Helix-loop-helix DNA-binding domain"/>
    <property type="match status" value="1"/>
</dbReference>
<dbReference type="OrthoDB" id="6021714at2759"/>
<dbReference type="Pfam" id="PF00989">
    <property type="entry name" value="PAS"/>
    <property type="match status" value="1"/>
</dbReference>
<evidence type="ECO:0000256" key="4">
    <source>
        <dbReference type="ARBA" id="ARBA00023015"/>
    </source>
</evidence>
<dbReference type="AlphaFoldDB" id="A0A3M0KMM5"/>
<dbReference type="SUPFAM" id="SSF55785">
    <property type="entry name" value="PYP-like sensor domain (PAS domain)"/>
    <property type="match status" value="2"/>
</dbReference>
<evidence type="ECO:0000256" key="9">
    <source>
        <dbReference type="ARBA" id="ARBA00023278"/>
    </source>
</evidence>
<dbReference type="Pfam" id="PF23171">
    <property type="entry name" value="bHLH_HIF1A"/>
    <property type="match status" value="1"/>
</dbReference>
<dbReference type="InterPro" id="IPR011598">
    <property type="entry name" value="bHLH_dom"/>
</dbReference>
<keyword evidence="2" id="KW-0677">Repeat</keyword>
<evidence type="ECO:0000313" key="15">
    <source>
        <dbReference type="Proteomes" id="UP000269221"/>
    </source>
</evidence>
<keyword evidence="4" id="KW-0805">Transcription regulation</keyword>
<feature type="modified residue" description="4-hydroxyproline" evidence="10">
    <location>
        <position position="607"/>
    </location>
</feature>
<dbReference type="FunFam" id="3.30.450.20:FF:000005">
    <property type="entry name" value="Hypoxia-inducible factor 1 subunit alpha"/>
    <property type="match status" value="1"/>
</dbReference>
<evidence type="ECO:0000256" key="6">
    <source>
        <dbReference type="ARBA" id="ARBA00023159"/>
    </source>
</evidence>
<feature type="domain" description="BHLH" evidence="13">
    <location>
        <begin position="95"/>
        <end position="148"/>
    </location>
</feature>
<dbReference type="Pfam" id="PF08778">
    <property type="entry name" value="HIF-1a_CTAD"/>
    <property type="match status" value="1"/>
</dbReference>
<gene>
    <name evidence="14" type="ORF">DUI87_10012</name>
</gene>
<reference evidence="14 15" key="1">
    <citation type="submission" date="2018-07" db="EMBL/GenBank/DDBJ databases">
        <title>A high quality draft genome assembly of the barn swallow (H. rustica rustica).</title>
        <authorList>
            <person name="Formenti G."/>
            <person name="Chiara M."/>
            <person name="Poveda L."/>
            <person name="Francoijs K.-J."/>
            <person name="Bonisoli-Alquati A."/>
            <person name="Canova L."/>
            <person name="Gianfranceschi L."/>
            <person name="Horner D.S."/>
            <person name="Saino N."/>
        </authorList>
    </citation>
    <scope>NUCLEOTIDE SEQUENCE [LARGE SCALE GENOMIC DNA]</scope>
    <source>
        <strain evidence="14">Chelidonia</strain>
        <tissue evidence="14">Blood</tissue>
    </source>
</reference>
<evidence type="ECO:0000256" key="10">
    <source>
        <dbReference type="PIRSR" id="PIRSR621537-50"/>
    </source>
</evidence>
<dbReference type="InterPro" id="IPR000014">
    <property type="entry name" value="PAS"/>
</dbReference>
<dbReference type="InterPro" id="IPR021537">
    <property type="entry name" value="HIF_alpha-like"/>
</dbReference>
<dbReference type="InterPro" id="IPR014887">
    <property type="entry name" value="HIF-1_CTAD"/>
</dbReference>
<dbReference type="GO" id="GO:0000981">
    <property type="term" value="F:DNA-binding transcription factor activity, RNA polymerase II-specific"/>
    <property type="evidence" value="ECO:0007669"/>
    <property type="project" value="TreeGrafter"/>
</dbReference>
<dbReference type="PANTHER" id="PTHR23043">
    <property type="entry name" value="HYPOXIA-INDUCIBLE FACTOR 1 ALPHA"/>
    <property type="match status" value="1"/>
</dbReference>
<dbReference type="NCBIfam" id="TIGR00229">
    <property type="entry name" value="sensory_box"/>
    <property type="match status" value="2"/>
</dbReference>
<comment type="subcellular location">
    <subcellularLocation>
        <location evidence="1">Nucleus</location>
    </subcellularLocation>
</comment>
<evidence type="ECO:0000256" key="1">
    <source>
        <dbReference type="ARBA" id="ARBA00004123"/>
    </source>
</evidence>
<dbReference type="SUPFAM" id="SSF47459">
    <property type="entry name" value="HLH, helix-loop-helix DNA-binding domain"/>
    <property type="match status" value="1"/>
</dbReference>
<sequence length="906" mass="101222">MTADKEKKSQVLNGVTRPIAQLGFPNSKRNSSFSIPFLVYWDHSCYDYSVRVHVQLSGVLSCQILGLLKEQVSRSSPEAYPGIPWGFGPASSSERRKEKSRDAARCRRSKETEVFYELAHELPLPHNISSHLDKASIMRLAISFLRTHKLLSSVCADNENELEADQQMDNLYLKALEGFIAVVTQDGDMIFLSENVNKYMGLTQVELTGHSIFDFTHPCDHEEIRENLSLKNGPGFGKKSKEMSTERDFFMRMKCTVTNRGRTVNLKSATWKVLHCTGQVKVYNTCPPHTLCGYKEPLLTCLIIMCEPIQHPSNIDIPLDSKTFLSRHSMDMKFTYCDDRITELIGYHPEELLGRSAYEYYHALDSESMTKSHQNLCTKGQVVTGQYRMLAKHGGYVWLETQGTVIYNTRNLQPQCIVCVNYVLSEIEKNDVVFSMDQTESLFKPHLLTMNTAYDSGIPETEKSDFLFTKLKEEPEELAQLAPTPGDAIISLDFGTQKFEEAPAFTNAVLTPNKSWPVEVKSHPAQGETRMIPSFTMPQIAPGSSTPSASSNSSCSTPSSPGDYYSSVDEDLKIEVIEKLFAMDTESKSQCTSQTDFNELDLETLAPYIPMDGEDFQLSPICQEESPLSESAQNTQQSLSSMSTIFQPLAPTSQNQFLPEKYCPQLSTEKINSGHGSLPSVFFNNMSRSSLPPYHDQASTPLSSMGGRPNTQWPPDPPLEYVPGKWRLMDKYSGSLSSSPSGPPITSQRVPVYKKEGYANEFPAGPVKITPRSLHRPLDAFGQRGIDVNPARLALSNSLKLKRQLDYEEQALQQLSGGDPSVINPSHLMWKRMKFLKGENCSLVTEKKSLSTSVLTGLTSRLLGPSFEPYLLPELTRYDCEVNVPVLGSSTLLQGSELLRALDQAT</sequence>
<dbReference type="Pfam" id="PF08447">
    <property type="entry name" value="PAS_3"/>
    <property type="match status" value="1"/>
</dbReference>
<evidence type="ECO:0000256" key="11">
    <source>
        <dbReference type="SAM" id="MobiDB-lite"/>
    </source>
</evidence>
<dbReference type="InterPro" id="IPR036638">
    <property type="entry name" value="HLH_DNA-bd_sf"/>
</dbReference>
<organism evidence="14 15">
    <name type="scientific">Hirundo rustica rustica</name>
    <dbReference type="NCBI Taxonomy" id="333673"/>
    <lineage>
        <taxon>Eukaryota</taxon>
        <taxon>Metazoa</taxon>
        <taxon>Chordata</taxon>
        <taxon>Craniata</taxon>
        <taxon>Vertebrata</taxon>
        <taxon>Euteleostomi</taxon>
        <taxon>Archelosauria</taxon>
        <taxon>Archosauria</taxon>
        <taxon>Dinosauria</taxon>
        <taxon>Saurischia</taxon>
        <taxon>Theropoda</taxon>
        <taxon>Coelurosauria</taxon>
        <taxon>Aves</taxon>
        <taxon>Neognathae</taxon>
        <taxon>Neoaves</taxon>
        <taxon>Telluraves</taxon>
        <taxon>Australaves</taxon>
        <taxon>Passeriformes</taxon>
        <taxon>Sylvioidea</taxon>
        <taxon>Hirundinidae</taxon>
        <taxon>Hirundo</taxon>
    </lineage>
</organism>
<keyword evidence="7" id="KW-0804">Transcription</keyword>
<dbReference type="Gene3D" id="3.30.450.20">
    <property type="entry name" value="PAS domain"/>
    <property type="match status" value="2"/>
</dbReference>
<feature type="domain" description="PAS" evidence="12">
    <location>
        <begin position="173"/>
        <end position="228"/>
    </location>
</feature>
<dbReference type="PRINTS" id="PR00785">
    <property type="entry name" value="NCTRNSLOCATR"/>
</dbReference>
<evidence type="ECO:0000256" key="8">
    <source>
        <dbReference type="ARBA" id="ARBA00023242"/>
    </source>
</evidence>
<name>A0A3M0KMM5_HIRRU</name>
<dbReference type="Proteomes" id="UP000269221">
    <property type="component" value="Unassembled WGS sequence"/>
</dbReference>
<dbReference type="CDD" id="cd19728">
    <property type="entry name" value="bHLH-PAS_HIF2a_PASD2"/>
    <property type="match status" value="1"/>
</dbReference>
<feature type="domain" description="PAS" evidence="12">
    <location>
        <begin position="329"/>
        <end position="380"/>
    </location>
</feature>
<dbReference type="SMART" id="SM00086">
    <property type="entry name" value="PAC"/>
    <property type="match status" value="1"/>
</dbReference>
<keyword evidence="9" id="KW-0379">Hydroxylation</keyword>
<feature type="compositionally biased region" description="Polar residues" evidence="11">
    <location>
        <begin position="697"/>
        <end position="711"/>
    </location>
</feature>
<dbReference type="GO" id="GO:0046983">
    <property type="term" value="F:protein dimerization activity"/>
    <property type="evidence" value="ECO:0007669"/>
    <property type="project" value="InterPro"/>
</dbReference>
<evidence type="ECO:0000256" key="2">
    <source>
        <dbReference type="ARBA" id="ARBA00022737"/>
    </source>
</evidence>
<dbReference type="SMART" id="SM00091">
    <property type="entry name" value="PAS"/>
    <property type="match status" value="2"/>
</dbReference>
<dbReference type="Pfam" id="PF11413">
    <property type="entry name" value="HIF-1"/>
    <property type="match status" value="1"/>
</dbReference>
<evidence type="ECO:0000256" key="3">
    <source>
        <dbReference type="ARBA" id="ARBA00022843"/>
    </source>
</evidence>
<accession>A0A3M0KMM5</accession>
<dbReference type="EMBL" id="QRBI01000106">
    <property type="protein sequence ID" value="RMC12494.1"/>
    <property type="molecule type" value="Genomic_DNA"/>
</dbReference>
<feature type="compositionally biased region" description="Basic and acidic residues" evidence="11">
    <location>
        <begin position="93"/>
        <end position="105"/>
    </location>
</feature>
<evidence type="ECO:0000259" key="12">
    <source>
        <dbReference type="PROSITE" id="PS50112"/>
    </source>
</evidence>
<dbReference type="FunFam" id="3.30.450.20:FF:000015">
    <property type="entry name" value="Hypoxia-inducible factor 1-alpha isoform 1"/>
    <property type="match status" value="1"/>
</dbReference>
<dbReference type="InterPro" id="IPR035965">
    <property type="entry name" value="PAS-like_dom_sf"/>
</dbReference>
<feature type="modified residue" description="(3S)-3-hydroxyasparagine" evidence="10">
    <location>
        <position position="883"/>
    </location>
</feature>
<evidence type="ECO:0000259" key="13">
    <source>
        <dbReference type="PROSITE" id="PS50888"/>
    </source>
</evidence>
<dbReference type="GO" id="GO:0005737">
    <property type="term" value="C:cytoplasm"/>
    <property type="evidence" value="ECO:0007669"/>
    <property type="project" value="InterPro"/>
</dbReference>
<dbReference type="SMART" id="SM00353">
    <property type="entry name" value="HLH"/>
    <property type="match status" value="1"/>
</dbReference>